<reference evidence="2 3" key="1">
    <citation type="journal article" date="2015" name="Genome Announc.">
        <title>The 474-Kilobase-Pair Complete Genome Sequence of CeV-01B, a Virus Infecting Haptolina (Chrysochromulina) ericina (Prymnesiophyceae).</title>
        <authorList>
            <person name="Gallot-Lavallee L."/>
            <person name="Pagarete A."/>
            <person name="Legendre M."/>
            <person name="Santini S."/>
            <person name="Sandaa R.A."/>
            <person name="Himmelbauer H."/>
            <person name="Ogata H."/>
            <person name="Bratbak G."/>
            <person name="Claverie J.M."/>
        </authorList>
    </citation>
    <scope>NUCLEOTIDE SEQUENCE [LARGE SCALE GENOMIC DNA]</scope>
    <source>
        <strain evidence="2">CeV-01B</strain>
    </source>
</reference>
<evidence type="ECO:0000313" key="2">
    <source>
        <dbReference type="EMBL" id="ALH23295.1"/>
    </source>
</evidence>
<evidence type="ECO:0000313" key="3">
    <source>
        <dbReference type="Proteomes" id="UP000203826"/>
    </source>
</evidence>
<organism evidence="2 3">
    <name type="scientific">Chrysochromulina ericina virus CeV-01B</name>
    <dbReference type="NCBI Taxonomy" id="3070830"/>
    <lineage>
        <taxon>Viruses</taxon>
        <taxon>Varidnaviria</taxon>
        <taxon>Bamfordvirae</taxon>
        <taxon>Nucleocytoviricota</taxon>
        <taxon>Megaviricetes</taxon>
        <taxon>Imitervirales</taxon>
        <taxon>Mesomimiviridae</taxon>
        <taxon>Tethysvirus</taxon>
        <taxon>Tethysvirus raunefjordenense</taxon>
    </lineage>
</organism>
<keyword evidence="1" id="KW-0812">Transmembrane</keyword>
<dbReference type="Proteomes" id="UP000203826">
    <property type="component" value="Segment"/>
</dbReference>
<gene>
    <name evidence="2" type="ORF">ceV_389</name>
</gene>
<sequence length="197" mass="21916">MNISKKEYAQKTTEFILYTIVIVGIFLAIAGNHALRNAEKSSSSAQSWVSATAAGYVVSAVALLFLIPFFIKFDTSKLPGKNTLAGESRNLWIGGINRILIYPLPAFITLSVLIFASTQTFMFKDRLANHNVANTYYTWINSFTFLLFLQIAILGFYSITDKNPNSVKRYLIYAIGITNLSILGITQVILQFFSTDG</sequence>
<name>A0A0N9QJD5_9VIRU</name>
<feature type="transmembrane region" description="Helical" evidence="1">
    <location>
        <begin position="136"/>
        <end position="159"/>
    </location>
</feature>
<evidence type="ECO:0000256" key="1">
    <source>
        <dbReference type="SAM" id="Phobius"/>
    </source>
</evidence>
<feature type="transmembrane region" description="Helical" evidence="1">
    <location>
        <begin position="171"/>
        <end position="193"/>
    </location>
</feature>
<proteinExistence type="predicted"/>
<feature type="transmembrane region" description="Helical" evidence="1">
    <location>
        <begin position="15"/>
        <end position="35"/>
    </location>
</feature>
<keyword evidence="1" id="KW-0472">Membrane</keyword>
<feature type="transmembrane region" description="Helical" evidence="1">
    <location>
        <begin position="99"/>
        <end position="116"/>
    </location>
</feature>
<dbReference type="KEGG" id="vg:26049256"/>
<feature type="transmembrane region" description="Helical" evidence="1">
    <location>
        <begin position="47"/>
        <end position="71"/>
    </location>
</feature>
<keyword evidence="1" id="KW-1133">Transmembrane helix</keyword>
<protein>
    <submittedName>
        <fullName evidence="2">Uncharacterized protein</fullName>
    </submittedName>
</protein>
<keyword evidence="3" id="KW-1185">Reference proteome</keyword>
<accession>A0A0N9QJD5</accession>
<dbReference type="EMBL" id="KT820662">
    <property type="protein sequence ID" value="ALH23295.1"/>
    <property type="molecule type" value="Genomic_DNA"/>
</dbReference>